<keyword evidence="1" id="KW-0812">Transmembrane</keyword>
<sequence>MTIFVNFISKIFKQWIIYLGFIPALYDLLNAYLNYEYKFPDYVLIGFPIIIFLYAIYQVYRDEHLQRIDLEKKLEGPTNYQIKAVLHPVDFKKDELIKQLESIRLDVEKKLSSMPSYVKVDNVEKYSQISSLISASAGLHTKTATTYNNELSSYKCELEKIISNSEKYKEKLVARIDELSDIFYFIDFSIENTGITSDSEIQVDINCLNKNIVFNEVEITRHGMDIYKLIPSIPKAPEKPEVQNLNQMMGINERAFDFNRPHFDIPNPNAFRKWIEITNSNCSVTIKDLHVGDNVSLFKKKLILQKNDHDIVFEATIKSKASTRVLKPKIIIEISNTPKTLFNFEEKL</sequence>
<accession>A0AAJ4A4H7</accession>
<feature type="transmembrane region" description="Helical" evidence="1">
    <location>
        <begin position="39"/>
        <end position="57"/>
    </location>
</feature>
<dbReference type="Proteomes" id="UP000326061">
    <property type="component" value="Chromosome"/>
</dbReference>
<evidence type="ECO:0000313" key="3">
    <source>
        <dbReference type="Proteomes" id="UP000326061"/>
    </source>
</evidence>
<keyword evidence="1" id="KW-1133">Transmembrane helix</keyword>
<evidence type="ECO:0000313" key="2">
    <source>
        <dbReference type="EMBL" id="QFR43755.1"/>
    </source>
</evidence>
<dbReference type="AlphaFoldDB" id="A0AAJ4A4H7"/>
<protein>
    <submittedName>
        <fullName evidence="2">Uncharacterized protein</fullName>
    </submittedName>
</protein>
<proteinExistence type="predicted"/>
<keyword evidence="1" id="KW-0472">Membrane</keyword>
<organism evidence="2 3">
    <name type="scientific">Sulfurimonas xiamenensis</name>
    <dbReference type="NCBI Taxonomy" id="2590021"/>
    <lineage>
        <taxon>Bacteria</taxon>
        <taxon>Pseudomonadati</taxon>
        <taxon>Campylobacterota</taxon>
        <taxon>Epsilonproteobacteria</taxon>
        <taxon>Campylobacterales</taxon>
        <taxon>Sulfurimonadaceae</taxon>
        <taxon>Sulfurimonas</taxon>
    </lineage>
</organism>
<dbReference type="RefSeq" id="WP_152299816.1">
    <property type="nucleotide sequence ID" value="NZ_CP041166.1"/>
</dbReference>
<evidence type="ECO:0000256" key="1">
    <source>
        <dbReference type="SAM" id="Phobius"/>
    </source>
</evidence>
<name>A0AAJ4A4H7_9BACT</name>
<dbReference type="EMBL" id="CP041166">
    <property type="protein sequence ID" value="QFR43755.1"/>
    <property type="molecule type" value="Genomic_DNA"/>
</dbReference>
<reference evidence="3" key="1">
    <citation type="submission" date="2019-06" db="EMBL/GenBank/DDBJ databases">
        <title>Sulfurimonas gotlandica sp. nov., a chemoautotrophic and psychrotolerant epsilonproteobacterium isolated from a pelagic redoxcline, and an emended description of the genus Sulfurimonas.</title>
        <authorList>
            <person name="Wang S."/>
            <person name="Jiang L."/>
            <person name="Shao Z."/>
        </authorList>
    </citation>
    <scope>NUCLEOTIDE SEQUENCE [LARGE SCALE GENOMIC DNA]</scope>
    <source>
        <strain evidence="3">1-1N</strain>
    </source>
</reference>
<feature type="transmembrane region" description="Helical" evidence="1">
    <location>
        <begin position="15"/>
        <end position="33"/>
    </location>
</feature>
<keyword evidence="3" id="KW-1185">Reference proteome</keyword>
<dbReference type="KEGG" id="suln:FJR47_07465"/>
<gene>
    <name evidence="2" type="ORF">FJR47_07465</name>
</gene>